<dbReference type="InterPro" id="IPR010905">
    <property type="entry name" value="Glyco_hydro_88"/>
</dbReference>
<feature type="signal peptide" evidence="2">
    <location>
        <begin position="1"/>
        <end position="31"/>
    </location>
</feature>
<evidence type="ECO:0000256" key="2">
    <source>
        <dbReference type="SAM" id="SignalP"/>
    </source>
</evidence>
<gene>
    <name evidence="3" type="ORF">LGH74_12810</name>
</gene>
<dbReference type="PANTHER" id="PTHR33886">
    <property type="entry name" value="UNSATURATED RHAMNOGALACTURONAN HYDROLASE (EUROFUNG)"/>
    <property type="match status" value="1"/>
</dbReference>
<dbReference type="InterPro" id="IPR008928">
    <property type="entry name" value="6-hairpin_glycosidase_sf"/>
</dbReference>
<dbReference type="RefSeq" id="WP_226176322.1">
    <property type="nucleotide sequence ID" value="NZ_JAJADR010000003.1"/>
</dbReference>
<name>A0ABS8ARK1_9BACT</name>
<evidence type="ECO:0000256" key="1">
    <source>
        <dbReference type="ARBA" id="ARBA00022801"/>
    </source>
</evidence>
<organism evidence="3 4">
    <name type="scientific">Hymenobacter lucidus</name>
    <dbReference type="NCBI Taxonomy" id="2880930"/>
    <lineage>
        <taxon>Bacteria</taxon>
        <taxon>Pseudomonadati</taxon>
        <taxon>Bacteroidota</taxon>
        <taxon>Cytophagia</taxon>
        <taxon>Cytophagales</taxon>
        <taxon>Hymenobacteraceae</taxon>
        <taxon>Hymenobacter</taxon>
    </lineage>
</organism>
<keyword evidence="4" id="KW-1185">Reference proteome</keyword>
<accession>A0ABS8ARK1</accession>
<sequence length="414" mass="46674">MIKSTTYRTGLLALSLTFVAGSGCVSASSAAAPVPSAEQTSVPGTEQPAPAPAKWSERMLQSVLKRSPWMADANEKDTWGYTQGLIIYALEQVWRQTKDPQYLAYIQRYGDKMIDIQGQIKTYKFEDFNLDNLNSGKVLFNLYAQTKDEKYRKALDQLREQLRKQPRTSEGGYWHKLKYTQQMWLDGAYMASPFLAQYAATFNEPAAFDEVARQFILLEKHLRNPQTGLLYHGYDESRQQKWANPQTGASPNVWGRAMGWYGMALVDVLDYFPAKHPKRQELLRILDRLAVAVVRYQDPKSGLWYQVVDQPTRPGNYLEASASSMFVYALAKGANRGYLPKPYRAAAEKGYAGITGQLVEVKPDGEVNLLQVCEVAGLSADRDGSFEYYIKEPIRVNDPKGTGPFILASLELNQ</sequence>
<dbReference type="PANTHER" id="PTHR33886:SF8">
    <property type="entry name" value="UNSATURATED RHAMNOGALACTURONAN HYDROLASE (EUROFUNG)"/>
    <property type="match status" value="1"/>
</dbReference>
<dbReference type="Gene3D" id="1.50.10.10">
    <property type="match status" value="1"/>
</dbReference>
<proteinExistence type="predicted"/>
<dbReference type="PROSITE" id="PS51257">
    <property type="entry name" value="PROKAR_LIPOPROTEIN"/>
    <property type="match status" value="1"/>
</dbReference>
<evidence type="ECO:0000313" key="3">
    <source>
        <dbReference type="EMBL" id="MCB2408862.1"/>
    </source>
</evidence>
<protein>
    <submittedName>
        <fullName evidence="3">Glycoside hydrolase family 88 protein</fullName>
    </submittedName>
</protein>
<dbReference type="InterPro" id="IPR012341">
    <property type="entry name" value="6hp_glycosidase-like_sf"/>
</dbReference>
<dbReference type="Pfam" id="PF07470">
    <property type="entry name" value="Glyco_hydro_88"/>
    <property type="match status" value="1"/>
</dbReference>
<keyword evidence="2" id="KW-0732">Signal</keyword>
<reference evidence="3" key="1">
    <citation type="submission" date="2021-10" db="EMBL/GenBank/DDBJ databases">
        <authorList>
            <person name="Dean J.D."/>
            <person name="Kim M.K."/>
            <person name="Newey C.N."/>
            <person name="Stoker T.S."/>
            <person name="Thompson D.W."/>
            <person name="Grose J.H."/>
        </authorList>
    </citation>
    <scope>NUCLEOTIDE SEQUENCE</scope>
    <source>
        <strain evidence="3">BT178</strain>
    </source>
</reference>
<evidence type="ECO:0000313" key="4">
    <source>
        <dbReference type="Proteomes" id="UP001165296"/>
    </source>
</evidence>
<dbReference type="InterPro" id="IPR052043">
    <property type="entry name" value="PolySaccharide_Degr_Enz"/>
</dbReference>
<feature type="chain" id="PRO_5045758241" evidence="2">
    <location>
        <begin position="32"/>
        <end position="414"/>
    </location>
</feature>
<comment type="caution">
    <text evidence="3">The sequence shown here is derived from an EMBL/GenBank/DDBJ whole genome shotgun (WGS) entry which is preliminary data.</text>
</comment>
<dbReference type="Proteomes" id="UP001165296">
    <property type="component" value="Unassembled WGS sequence"/>
</dbReference>
<dbReference type="GO" id="GO:0016787">
    <property type="term" value="F:hydrolase activity"/>
    <property type="evidence" value="ECO:0007669"/>
    <property type="project" value="UniProtKB-KW"/>
</dbReference>
<dbReference type="SUPFAM" id="SSF48208">
    <property type="entry name" value="Six-hairpin glycosidases"/>
    <property type="match status" value="1"/>
</dbReference>
<keyword evidence="1 3" id="KW-0378">Hydrolase</keyword>
<dbReference type="EMBL" id="JAJADR010000003">
    <property type="protein sequence ID" value="MCB2408862.1"/>
    <property type="molecule type" value="Genomic_DNA"/>
</dbReference>